<comment type="similarity">
    <text evidence="1">Belongs to the universal ribosomal protein uS14 family.</text>
</comment>
<protein>
    <submittedName>
        <fullName evidence="5">40S ribosomal protein S14</fullName>
    </submittedName>
</protein>
<dbReference type="PANTHER" id="PTHR19836:SF19">
    <property type="entry name" value="SMALL RIBOSOMAL SUBUNIT PROTEIN US14M"/>
    <property type="match status" value="1"/>
</dbReference>
<dbReference type="Gene3D" id="1.10.287.1480">
    <property type="match status" value="1"/>
</dbReference>
<dbReference type="GO" id="GO:0006412">
    <property type="term" value="P:translation"/>
    <property type="evidence" value="ECO:0007669"/>
    <property type="project" value="InterPro"/>
</dbReference>
<dbReference type="GO" id="GO:0003735">
    <property type="term" value="F:structural constituent of ribosome"/>
    <property type="evidence" value="ECO:0007669"/>
    <property type="project" value="InterPro"/>
</dbReference>
<keyword evidence="4" id="KW-1185">Reference proteome</keyword>
<accession>A0A1I7Z5W6</accession>
<organism evidence="4 5">
    <name type="scientific">Steinernema glaseri</name>
    <dbReference type="NCBI Taxonomy" id="37863"/>
    <lineage>
        <taxon>Eukaryota</taxon>
        <taxon>Metazoa</taxon>
        <taxon>Ecdysozoa</taxon>
        <taxon>Nematoda</taxon>
        <taxon>Chromadorea</taxon>
        <taxon>Rhabditida</taxon>
        <taxon>Tylenchina</taxon>
        <taxon>Panagrolaimomorpha</taxon>
        <taxon>Strongyloidoidea</taxon>
        <taxon>Steinernematidae</taxon>
        <taxon>Steinernema</taxon>
    </lineage>
</organism>
<dbReference type="AlphaFoldDB" id="A0A1I7Z5W6"/>
<name>A0A1I7Z5W6_9BILA</name>
<dbReference type="WBParaSite" id="L893_g23237.t1">
    <property type="protein sequence ID" value="L893_g23237.t1"/>
    <property type="gene ID" value="L893_g23237"/>
</dbReference>
<sequence>MLLSTLRRAVSVFETRGFSSRFYCSSSGTAAASPSDKADSEVEVPEIDADEAAPKISRQVYNEATLKSLKLDAYPFYVEREWWKEGKRMTFWATWRMLRDVKRRQKTQELAPERMRLKALKSNTILPQATRDECAEQLHNLHKDSRPKLILNMCQFTGRSRGKIKPYRVNRHVFRRLADHGQLAGVQRAMW</sequence>
<evidence type="ECO:0000313" key="5">
    <source>
        <dbReference type="WBParaSite" id="L893_g23237.t1"/>
    </source>
</evidence>
<reference evidence="5" key="1">
    <citation type="submission" date="2016-11" db="UniProtKB">
        <authorList>
            <consortium name="WormBaseParasite"/>
        </authorList>
    </citation>
    <scope>IDENTIFICATION</scope>
</reference>
<evidence type="ECO:0000313" key="4">
    <source>
        <dbReference type="Proteomes" id="UP000095287"/>
    </source>
</evidence>
<dbReference type="GO" id="GO:0005763">
    <property type="term" value="C:mitochondrial small ribosomal subunit"/>
    <property type="evidence" value="ECO:0007669"/>
    <property type="project" value="TreeGrafter"/>
</dbReference>
<dbReference type="Proteomes" id="UP000095287">
    <property type="component" value="Unplaced"/>
</dbReference>
<evidence type="ECO:0000256" key="2">
    <source>
        <dbReference type="ARBA" id="ARBA00022980"/>
    </source>
</evidence>
<dbReference type="SUPFAM" id="SSF57716">
    <property type="entry name" value="Glucocorticoid receptor-like (DNA-binding domain)"/>
    <property type="match status" value="1"/>
</dbReference>
<dbReference type="InterPro" id="IPR001209">
    <property type="entry name" value="Ribosomal_uS14"/>
</dbReference>
<evidence type="ECO:0000256" key="1">
    <source>
        <dbReference type="ARBA" id="ARBA00009083"/>
    </source>
</evidence>
<dbReference type="PANTHER" id="PTHR19836">
    <property type="entry name" value="30S RIBOSOMAL PROTEIN S14"/>
    <property type="match status" value="1"/>
</dbReference>
<proteinExistence type="inferred from homology"/>
<dbReference type="Pfam" id="PF00253">
    <property type="entry name" value="Ribosomal_S14"/>
    <property type="match status" value="1"/>
</dbReference>
<keyword evidence="3" id="KW-0687">Ribonucleoprotein</keyword>
<evidence type="ECO:0000256" key="3">
    <source>
        <dbReference type="ARBA" id="ARBA00023274"/>
    </source>
</evidence>
<keyword evidence="2" id="KW-0689">Ribosomal protein</keyword>